<dbReference type="AlphaFoldDB" id="A0AAW1UUA1"/>
<comment type="caution">
    <text evidence="1">The sequence shown here is derived from an EMBL/GenBank/DDBJ whole genome shotgun (WGS) entry which is preliminary data.</text>
</comment>
<reference evidence="1 2" key="1">
    <citation type="submission" date="2023-03" db="EMBL/GenBank/DDBJ databases">
        <title>Genome insight into feeding habits of ladybird beetles.</title>
        <authorList>
            <person name="Li H.-S."/>
            <person name="Huang Y.-H."/>
            <person name="Pang H."/>
        </authorList>
    </citation>
    <scope>NUCLEOTIDE SEQUENCE [LARGE SCALE GENOMIC DNA]</scope>
    <source>
        <strain evidence="1">SYSU_2023b</strain>
        <tissue evidence="1">Whole body</tissue>
    </source>
</reference>
<evidence type="ECO:0000313" key="2">
    <source>
        <dbReference type="Proteomes" id="UP001431783"/>
    </source>
</evidence>
<proteinExistence type="predicted"/>
<name>A0AAW1UUA1_9CUCU</name>
<dbReference type="Proteomes" id="UP001431783">
    <property type="component" value="Unassembled WGS sequence"/>
</dbReference>
<evidence type="ECO:0000313" key="1">
    <source>
        <dbReference type="EMBL" id="KAK9887081.1"/>
    </source>
</evidence>
<dbReference type="EMBL" id="JARQZJ010000104">
    <property type="protein sequence ID" value="KAK9887081.1"/>
    <property type="molecule type" value="Genomic_DNA"/>
</dbReference>
<organism evidence="1 2">
    <name type="scientific">Henosepilachna vigintioctopunctata</name>
    <dbReference type="NCBI Taxonomy" id="420089"/>
    <lineage>
        <taxon>Eukaryota</taxon>
        <taxon>Metazoa</taxon>
        <taxon>Ecdysozoa</taxon>
        <taxon>Arthropoda</taxon>
        <taxon>Hexapoda</taxon>
        <taxon>Insecta</taxon>
        <taxon>Pterygota</taxon>
        <taxon>Neoptera</taxon>
        <taxon>Endopterygota</taxon>
        <taxon>Coleoptera</taxon>
        <taxon>Polyphaga</taxon>
        <taxon>Cucujiformia</taxon>
        <taxon>Coccinelloidea</taxon>
        <taxon>Coccinellidae</taxon>
        <taxon>Epilachninae</taxon>
        <taxon>Epilachnini</taxon>
        <taxon>Henosepilachna</taxon>
    </lineage>
</organism>
<keyword evidence="2" id="KW-1185">Reference proteome</keyword>
<protein>
    <submittedName>
        <fullName evidence="1">Uncharacterized protein</fullName>
    </submittedName>
</protein>
<gene>
    <name evidence="1" type="ORF">WA026_020023</name>
</gene>
<accession>A0AAW1UUA1</accession>
<sequence>MHHVPTNDPKVFAQLGRKQAARVTSAERGDTTTAVICTSASETFVPPILIFRRVRKKLALMDDTPIAEDPALFLLDAETTEMHAYNGTTEPPISDRKIFLHQQKILQRLNFLKDYHPALAVGLPSTSFGVVTPREVLPIIQIVGEKE</sequence>